<accession>B4S448</accession>
<proteinExistence type="predicted"/>
<keyword evidence="2" id="KW-1185">Reference proteome</keyword>
<organism evidence="1 2">
    <name type="scientific">Prosthecochloris aestuarii (strain DSM 271 / SK 413)</name>
    <dbReference type="NCBI Taxonomy" id="290512"/>
    <lineage>
        <taxon>Bacteria</taxon>
        <taxon>Pseudomonadati</taxon>
        <taxon>Chlorobiota</taxon>
        <taxon>Chlorobiia</taxon>
        <taxon>Chlorobiales</taxon>
        <taxon>Chlorobiaceae</taxon>
        <taxon>Prosthecochloris</taxon>
    </lineage>
</organism>
<dbReference type="HOGENOM" id="CLU_2827679_0_0_10"/>
<dbReference type="EMBL" id="CP001108">
    <property type="protein sequence ID" value="ACF46840.1"/>
    <property type="molecule type" value="Genomic_DNA"/>
</dbReference>
<gene>
    <name evidence="1" type="ordered locus">Paes_1828</name>
</gene>
<reference evidence="1" key="1">
    <citation type="submission" date="2008-06" db="EMBL/GenBank/DDBJ databases">
        <title>Complete sequence of chromosome of Prosthecochloris aestuarii DSM 271.</title>
        <authorList>
            <consortium name="US DOE Joint Genome Institute"/>
            <person name="Lucas S."/>
            <person name="Copeland A."/>
            <person name="Lapidus A."/>
            <person name="Glavina del Rio T."/>
            <person name="Dalin E."/>
            <person name="Tice H."/>
            <person name="Bruce D."/>
            <person name="Goodwin L."/>
            <person name="Pitluck S."/>
            <person name="Schmutz J."/>
            <person name="Larimer F."/>
            <person name="Land M."/>
            <person name="Hauser L."/>
            <person name="Kyrpides N."/>
            <person name="Anderson I."/>
            <person name="Liu Z."/>
            <person name="Li T."/>
            <person name="Zhao F."/>
            <person name="Overmann J."/>
            <person name="Bryant D.A."/>
            <person name="Richardson P."/>
        </authorList>
    </citation>
    <scope>NUCLEOTIDE SEQUENCE [LARGE SCALE GENOMIC DNA]</scope>
    <source>
        <strain evidence="1">DSM 271</strain>
    </source>
</reference>
<evidence type="ECO:0000313" key="1">
    <source>
        <dbReference type="EMBL" id="ACF46840.1"/>
    </source>
</evidence>
<sequence length="66" mass="7613">MSCYDLDKELTNRINSFRWMAERGGAFGAVTRDAFAPAGQGSLKEWFDSEGKWDICCFLHYFLSKH</sequence>
<dbReference type="Proteomes" id="UP000002725">
    <property type="component" value="Chromosome"/>
</dbReference>
<evidence type="ECO:0000313" key="2">
    <source>
        <dbReference type="Proteomes" id="UP000002725"/>
    </source>
</evidence>
<protein>
    <submittedName>
        <fullName evidence="1">Uncharacterized protein</fullName>
    </submittedName>
</protein>
<name>B4S448_PROA2</name>
<dbReference type="KEGG" id="paa:Paes_1828"/>
<dbReference type="AlphaFoldDB" id="B4S448"/>
<dbReference type="STRING" id="290512.Paes_1828"/>